<dbReference type="Pfam" id="PF08508">
    <property type="entry name" value="DUF1746"/>
    <property type="match status" value="1"/>
</dbReference>
<dbReference type="SMART" id="SM00233">
    <property type="entry name" value="PH"/>
    <property type="match status" value="1"/>
</dbReference>
<dbReference type="InterPro" id="IPR011993">
    <property type="entry name" value="PH-like_dom_sf"/>
</dbReference>
<dbReference type="PROSITE" id="PS50003">
    <property type="entry name" value="PH_DOMAIN"/>
    <property type="match status" value="1"/>
</dbReference>
<dbReference type="Proteomes" id="UP000662931">
    <property type="component" value="Chromosome 2"/>
</dbReference>
<dbReference type="EMBL" id="CP064813">
    <property type="protein sequence ID" value="QPG75078.1"/>
    <property type="molecule type" value="Genomic_DNA"/>
</dbReference>
<evidence type="ECO:0000313" key="5">
    <source>
        <dbReference type="Proteomes" id="UP000662931"/>
    </source>
</evidence>
<dbReference type="GeneID" id="62195819"/>
<dbReference type="Gene3D" id="2.30.29.30">
    <property type="entry name" value="Pleckstrin-homology domain (PH domain)/Phosphotyrosine-binding domain (PTB)"/>
    <property type="match status" value="1"/>
</dbReference>
<evidence type="ECO:0000313" key="4">
    <source>
        <dbReference type="EMBL" id="QPG75078.1"/>
    </source>
</evidence>
<dbReference type="KEGG" id="bnn:FOA43_002418"/>
<gene>
    <name evidence="4" type="ORF">FOA43_002418</name>
</gene>
<dbReference type="InterPro" id="IPR013715">
    <property type="entry name" value="DUF1746"/>
</dbReference>
<proteinExistence type="predicted"/>
<keyword evidence="5" id="KW-1185">Reference proteome</keyword>
<dbReference type="Pfam" id="PF20400">
    <property type="entry name" value="BAR_4"/>
    <property type="match status" value="1"/>
</dbReference>
<dbReference type="PANTHER" id="PTHR31941">
    <property type="entry name" value="CYTOSKELETAL SIGNALING PROTEIN SLM1"/>
    <property type="match status" value="1"/>
</dbReference>
<feature type="compositionally biased region" description="Gly residues" evidence="2">
    <location>
        <begin position="921"/>
        <end position="932"/>
    </location>
</feature>
<feature type="region of interest" description="Disordered" evidence="2">
    <location>
        <begin position="678"/>
        <end position="834"/>
    </location>
</feature>
<sequence length="980" mass="110160">MVEYFLYNYDPLEQRKMLAVIMENSGIGDARNAPNLDRQVAVWKRILFSQLIFINFLAIMDHIYNYQGEFFPKRVVNSEKLPNWAEWVANWINQDCRYRLDNYSDGRNHFKFGSVFISFIGEMSPYNKSALLIMDLMIPLFQYVMFIMALGQERDTFNASLYGPNPSTTSIPPQPSMFANSAVLPLDDYHSPYYMPIRSIDDPRPVEQLIRRFSVWKMILKQIIFYFKETSIFKKQTYLGNKAMLENLEILRKQNSGKFKLKGSNFSSSTAAKNLKKSMSTSDLSQISQQHMYIDMQQQQSGSDPFRECTTLGKFIQKAFLPPGDHSIMSLSTSLYNNHAALAERELITYNQLTLKLIPRLENLKESLNDAIKQMFSVKGSSHFKTRELKIEIAKTGAILSDYISSVELLTKGESKTSLGTVIKFDHIDPKFDPYLLRLKLDLQLKDQLFTEAHLKEAYADLQRKAVQLEAILYGEMQSCMGIFSNLINAELDTVKDNLVADLSDGFLRNGPNIDWDYFVANDNSHNLLNLTAKQSLDRVKQIRKKSDVVYPYQIDKISSCILSGYMEKKSKYLKNYSKFYYVLTFNFLHEFKTKDRKHETTPVNSYLLDDMTVMPSDDDSHKFVIRIHPRDESKSKYTFRCHSEEVASHWLECLADLCSFSSPLERNNTLNEVMVEEEQAQQVEEGQLPSNSSMAQQSVQTGQTGQTTQSSQSAQSAQSAQSCQSAQSGQSALASDSSSSNSQKESCYAERNESSSSLHLPTFRSIKPTSECSTPSTTPGSSDIQPQAHHKSSASISGLSMESLKEKVKQQQFKAQLSRAGKARIPSDDSPNSELGDYFSYVAPRPRMPYRRSHNGIRSLSRSPSPVLMTPRLSVTGTSGITSPPYNLIEQMDLGVADQGSSGLERRRMILESRLRTSGGISGGTFGGTPGGTPSVTSGGTRDTLLSLPSPGLAMSPPLDTPGTIPPSSVGDVFSQSNK</sequence>
<evidence type="ECO:0000259" key="3">
    <source>
        <dbReference type="PROSITE" id="PS50003"/>
    </source>
</evidence>
<dbReference type="AlphaFoldDB" id="A0A875S299"/>
<feature type="compositionally biased region" description="Low complexity" evidence="2">
    <location>
        <begin position="769"/>
        <end position="783"/>
    </location>
</feature>
<protein>
    <recommendedName>
        <fullName evidence="3">PH domain-containing protein</fullName>
    </recommendedName>
</protein>
<dbReference type="InterPro" id="IPR046868">
    <property type="entry name" value="BAR_4"/>
</dbReference>
<dbReference type="PANTHER" id="PTHR31941:SF15">
    <property type="entry name" value="ACTIVATOR OF SKN7 PROTEIN 10-RELATED"/>
    <property type="match status" value="1"/>
</dbReference>
<dbReference type="OrthoDB" id="2264563at2759"/>
<organism evidence="4 5">
    <name type="scientific">Eeniella nana</name>
    <name type="common">Yeast</name>
    <name type="synonym">Brettanomyces nanus</name>
    <dbReference type="NCBI Taxonomy" id="13502"/>
    <lineage>
        <taxon>Eukaryota</taxon>
        <taxon>Fungi</taxon>
        <taxon>Dikarya</taxon>
        <taxon>Ascomycota</taxon>
        <taxon>Saccharomycotina</taxon>
        <taxon>Pichiomycetes</taxon>
        <taxon>Pichiales</taxon>
        <taxon>Pichiaceae</taxon>
        <taxon>Brettanomyces</taxon>
    </lineage>
</organism>
<dbReference type="RefSeq" id="XP_038778643.1">
    <property type="nucleotide sequence ID" value="XM_038922715.1"/>
</dbReference>
<evidence type="ECO:0000256" key="1">
    <source>
        <dbReference type="ARBA" id="ARBA00022553"/>
    </source>
</evidence>
<feature type="region of interest" description="Disordered" evidence="2">
    <location>
        <begin position="857"/>
        <end position="879"/>
    </location>
</feature>
<reference evidence="4" key="1">
    <citation type="submission" date="2020-10" db="EMBL/GenBank/DDBJ databases">
        <authorList>
            <person name="Roach M.J.R."/>
        </authorList>
    </citation>
    <scope>NUCLEOTIDE SEQUENCE</scope>
    <source>
        <strain evidence="4">CBS 1945</strain>
    </source>
</reference>
<name>A0A875S299_EENNA</name>
<accession>A0A875S299</accession>
<feature type="region of interest" description="Disordered" evidence="2">
    <location>
        <begin position="920"/>
        <end position="980"/>
    </location>
</feature>
<dbReference type="Pfam" id="PF20399">
    <property type="entry name" value="PH_20"/>
    <property type="match status" value="1"/>
</dbReference>
<dbReference type="InterPro" id="IPR001849">
    <property type="entry name" value="PH_domain"/>
</dbReference>
<keyword evidence="1" id="KW-0597">Phosphoprotein</keyword>
<feature type="compositionally biased region" description="Low complexity" evidence="2">
    <location>
        <begin position="933"/>
        <end position="942"/>
    </location>
</feature>
<dbReference type="InterPro" id="IPR046869">
    <property type="entry name" value="SLM1/RGC1-like_PH"/>
</dbReference>
<evidence type="ECO:0000256" key="2">
    <source>
        <dbReference type="SAM" id="MobiDB-lite"/>
    </source>
</evidence>
<feature type="domain" description="PH" evidence="3">
    <location>
        <begin position="560"/>
        <end position="660"/>
    </location>
</feature>
<dbReference type="SUPFAM" id="SSF50729">
    <property type="entry name" value="PH domain-like"/>
    <property type="match status" value="1"/>
</dbReference>
<feature type="compositionally biased region" description="Low complexity" evidence="2">
    <location>
        <begin position="696"/>
        <end position="744"/>
    </location>
</feature>